<reference evidence="1" key="1">
    <citation type="submission" date="2019-10" db="EMBL/GenBank/DDBJ databases">
        <authorList>
            <consortium name="DOE Joint Genome Institute"/>
            <person name="Kuo A."/>
            <person name="Miyauchi S."/>
            <person name="Kiss E."/>
            <person name="Drula E."/>
            <person name="Kohler A."/>
            <person name="Sanchez-Garcia M."/>
            <person name="Andreopoulos B."/>
            <person name="Barry K.W."/>
            <person name="Bonito G."/>
            <person name="Buee M."/>
            <person name="Carver A."/>
            <person name="Chen C."/>
            <person name="Cichocki N."/>
            <person name="Clum A."/>
            <person name="Culley D."/>
            <person name="Crous P.W."/>
            <person name="Fauchery L."/>
            <person name="Girlanda M."/>
            <person name="Hayes R."/>
            <person name="Keri Z."/>
            <person name="Labutti K."/>
            <person name="Lipzen A."/>
            <person name="Lombard V."/>
            <person name="Magnuson J."/>
            <person name="Maillard F."/>
            <person name="Morin E."/>
            <person name="Murat C."/>
            <person name="Nolan M."/>
            <person name="Ohm R."/>
            <person name="Pangilinan J."/>
            <person name="Pereira M."/>
            <person name="Perotto S."/>
            <person name="Peter M."/>
            <person name="Riley R."/>
            <person name="Sitrit Y."/>
            <person name="Stielow B."/>
            <person name="Szollosi G."/>
            <person name="Zifcakova L."/>
            <person name="Stursova M."/>
            <person name="Spatafora J.W."/>
            <person name="Tedersoo L."/>
            <person name="Vaario L.-M."/>
            <person name="Yamada A."/>
            <person name="Yan M."/>
            <person name="Wang P."/>
            <person name="Xu J."/>
            <person name="Bruns T."/>
            <person name="Baldrian P."/>
            <person name="Vilgalys R."/>
            <person name="Henrissat B."/>
            <person name="Grigoriev I.V."/>
            <person name="Hibbett D."/>
            <person name="Nagy L.G."/>
            <person name="Martin F.M."/>
        </authorList>
    </citation>
    <scope>NUCLEOTIDE SEQUENCE</scope>
    <source>
        <strain evidence="1">P2</strain>
    </source>
</reference>
<sequence length="1168" mass="128735">MSTLSTPPALLEAVRLSEETWHSDLHDLFEQAKDRFPDILWERDEDDDATKGPAEVWGHKAIVYARAPPSWQAKYFQFRPAPIGSPTPYSATPSILGVQGVLSLNLNPGIDFANQSRSPSPLRGQSPPPSTHQPGLLRLPITNPAIFPNELEYLYTARGLSQAFEFLFDQSPESREGDEDETRSDKLRKDLVFMWRSRLYSDIKIALTGSFSSMNHESATAIFSSHRFMLVSRSPYFHTSLKSWGKTATAIAKAASGSGEEEPLTVTLPSPPFTPASLHFTLGYVYTGTLVFSHRTYDLDTAFHIMKSATFLSIQSLYDEIQARIVQEMMHGLYHAFLEFSEYERITGGKWGSGGCRCRQCARRAPRVLEFAIADDVKNQHLERGARRALVGIYGEGWCTSEFFKLPEKIKLQLVKGLAKRTTPINIFPLLFATHQALKKLINISDLWSDSVKELVLSARKTIDEVLCNQADECFERPEWVEFMAGDGARFDDADKVEWVMDSVRRGLNELNAPLVYQTLVSSILLRPHPTEREQTMLSTTSHLRVQTEQTRVDVVKWLRRRWVGVKQAGGFDKLEGWSLKELSHEIDVSIDELLNPEMPEHSPHKSMVINRRTVFEEPDSGSMHSVRTGVGRGRVAQLQETPTKRERVHSSASSVRSVAKSTLSTTSRTTTNGTPRNKVLNPNLRPDSKLTPGSSSVLSPTRSSVLSTDQDSRRTPTESRTARNNAPRNPADRVKSSAASVRSHASALRKVPILLNTDPKANALGLSPTNSASRPQSRVSTTSEASTTFKTASDGPSSAGNSNSTVQSTKRTRTVSAVSTKTSLGVTSPTTPSKSPIRARRASVASNLSVKTRRTTTTSSILDTSPSPKPRKTSPAPSTRSTTSTNSTPPVPPPKKTVIARKITPTTSANRKSTASVISTRMRVDSAPSSSTTVKGKGKVTPKTPAADVVRPLTPQRRGSTDTIRQSVNLPEDVEMGDSTTATSTATNPPVQITEPEPERPSTPLPKGATLEIGIPCIISSKRARFRAFARYIGEIEGELGPWVGVEVPMNESWANGGTDDRQWHDGTWGGIKYFDLANNNQGAAGDWDYGDERLRRRRTDMSSSWTSMHSGKGVKRDADHFGFDSRTKRMRSASPAPSDSSSMETRGLFVRPQQVLYVVDAVGSDF</sequence>
<protein>
    <submittedName>
        <fullName evidence="1">Uncharacterized protein</fullName>
    </submittedName>
</protein>
<gene>
    <name evidence="1" type="ORF">BDM02DRAFT_3153836</name>
</gene>
<dbReference type="Proteomes" id="UP000886501">
    <property type="component" value="Unassembled WGS sequence"/>
</dbReference>
<proteinExistence type="predicted"/>
<evidence type="ECO:0000313" key="1">
    <source>
        <dbReference type="EMBL" id="KAF9652431.1"/>
    </source>
</evidence>
<name>A0ACB6ZRZ9_THEGA</name>
<organism evidence="1 2">
    <name type="scientific">Thelephora ganbajun</name>
    <name type="common">Ganba fungus</name>
    <dbReference type="NCBI Taxonomy" id="370292"/>
    <lineage>
        <taxon>Eukaryota</taxon>
        <taxon>Fungi</taxon>
        <taxon>Dikarya</taxon>
        <taxon>Basidiomycota</taxon>
        <taxon>Agaricomycotina</taxon>
        <taxon>Agaricomycetes</taxon>
        <taxon>Thelephorales</taxon>
        <taxon>Thelephoraceae</taxon>
        <taxon>Thelephora</taxon>
    </lineage>
</organism>
<dbReference type="EMBL" id="MU117969">
    <property type="protein sequence ID" value="KAF9652431.1"/>
    <property type="molecule type" value="Genomic_DNA"/>
</dbReference>
<reference evidence="1" key="2">
    <citation type="journal article" date="2020" name="Nat. Commun.">
        <title>Large-scale genome sequencing of mycorrhizal fungi provides insights into the early evolution of symbiotic traits.</title>
        <authorList>
            <person name="Miyauchi S."/>
            <person name="Kiss E."/>
            <person name="Kuo A."/>
            <person name="Drula E."/>
            <person name="Kohler A."/>
            <person name="Sanchez-Garcia M."/>
            <person name="Morin E."/>
            <person name="Andreopoulos B."/>
            <person name="Barry K.W."/>
            <person name="Bonito G."/>
            <person name="Buee M."/>
            <person name="Carver A."/>
            <person name="Chen C."/>
            <person name="Cichocki N."/>
            <person name="Clum A."/>
            <person name="Culley D."/>
            <person name="Crous P.W."/>
            <person name="Fauchery L."/>
            <person name="Girlanda M."/>
            <person name="Hayes R.D."/>
            <person name="Keri Z."/>
            <person name="LaButti K."/>
            <person name="Lipzen A."/>
            <person name="Lombard V."/>
            <person name="Magnuson J."/>
            <person name="Maillard F."/>
            <person name="Murat C."/>
            <person name="Nolan M."/>
            <person name="Ohm R.A."/>
            <person name="Pangilinan J."/>
            <person name="Pereira M.F."/>
            <person name="Perotto S."/>
            <person name="Peter M."/>
            <person name="Pfister S."/>
            <person name="Riley R."/>
            <person name="Sitrit Y."/>
            <person name="Stielow J.B."/>
            <person name="Szollosi G."/>
            <person name="Zifcakova L."/>
            <person name="Stursova M."/>
            <person name="Spatafora J.W."/>
            <person name="Tedersoo L."/>
            <person name="Vaario L.M."/>
            <person name="Yamada A."/>
            <person name="Yan M."/>
            <person name="Wang P."/>
            <person name="Xu J."/>
            <person name="Bruns T."/>
            <person name="Baldrian P."/>
            <person name="Vilgalys R."/>
            <person name="Dunand C."/>
            <person name="Henrissat B."/>
            <person name="Grigoriev I.V."/>
            <person name="Hibbett D."/>
            <person name="Nagy L.G."/>
            <person name="Martin F.M."/>
        </authorList>
    </citation>
    <scope>NUCLEOTIDE SEQUENCE</scope>
    <source>
        <strain evidence="1">P2</strain>
    </source>
</reference>
<accession>A0ACB6ZRZ9</accession>
<comment type="caution">
    <text evidence="1">The sequence shown here is derived from an EMBL/GenBank/DDBJ whole genome shotgun (WGS) entry which is preliminary data.</text>
</comment>
<evidence type="ECO:0000313" key="2">
    <source>
        <dbReference type="Proteomes" id="UP000886501"/>
    </source>
</evidence>
<keyword evidence="2" id="KW-1185">Reference proteome</keyword>